<protein>
    <recommendedName>
        <fullName evidence="1">RNA-directed RNA polymerase</fullName>
        <ecNumber evidence="1">2.7.7.48</ecNumber>
    </recommendedName>
</protein>
<dbReference type="Pfam" id="PF17863">
    <property type="entry name" value="AAA_lid_2"/>
    <property type="match status" value="1"/>
</dbReference>
<dbReference type="GO" id="GO:0005524">
    <property type="term" value="F:ATP binding"/>
    <property type="evidence" value="ECO:0007669"/>
    <property type="project" value="UniProtKB-KW"/>
</dbReference>
<evidence type="ECO:0000313" key="7">
    <source>
        <dbReference type="EMBL" id="QDV33855.1"/>
    </source>
</evidence>
<evidence type="ECO:0000256" key="2">
    <source>
        <dbReference type="ARBA" id="ARBA00022741"/>
    </source>
</evidence>
<dbReference type="GO" id="GO:0003968">
    <property type="term" value="F:RNA-directed RNA polymerase activity"/>
    <property type="evidence" value="ECO:0007669"/>
    <property type="project" value="UniProtKB-EC"/>
</dbReference>
<dbReference type="KEGG" id="tpla:ElP_17350"/>
<dbReference type="Pfam" id="PF07726">
    <property type="entry name" value="AAA_3"/>
    <property type="match status" value="1"/>
</dbReference>
<proteinExistence type="inferred from homology"/>
<keyword evidence="4" id="KW-0693">Viral RNA replication</keyword>
<dbReference type="Gene3D" id="3.40.50.300">
    <property type="entry name" value="P-loop containing nucleotide triphosphate hydrolases"/>
    <property type="match status" value="1"/>
</dbReference>
<dbReference type="FunFam" id="3.40.50.300:FF:000640">
    <property type="entry name" value="MoxR family ATPase"/>
    <property type="match status" value="1"/>
</dbReference>
<dbReference type="PANTHER" id="PTHR42759">
    <property type="entry name" value="MOXR FAMILY PROTEIN"/>
    <property type="match status" value="1"/>
</dbReference>
<dbReference type="GO" id="GO:0016887">
    <property type="term" value="F:ATP hydrolysis activity"/>
    <property type="evidence" value="ECO:0007669"/>
    <property type="project" value="InterPro"/>
</dbReference>
<dbReference type="InterPro" id="IPR041628">
    <property type="entry name" value="ChlI/MoxR_AAA_lid"/>
</dbReference>
<feature type="domain" description="RdRp catalytic" evidence="6">
    <location>
        <begin position="1"/>
        <end position="92"/>
    </location>
</feature>
<organism evidence="7 8">
    <name type="scientific">Tautonia plasticadhaerens</name>
    <dbReference type="NCBI Taxonomy" id="2527974"/>
    <lineage>
        <taxon>Bacteria</taxon>
        <taxon>Pseudomonadati</taxon>
        <taxon>Planctomycetota</taxon>
        <taxon>Planctomycetia</taxon>
        <taxon>Isosphaerales</taxon>
        <taxon>Isosphaeraceae</taxon>
        <taxon>Tautonia</taxon>
    </lineage>
</organism>
<dbReference type="Proteomes" id="UP000317835">
    <property type="component" value="Chromosome"/>
</dbReference>
<evidence type="ECO:0000256" key="1">
    <source>
        <dbReference type="ARBA" id="ARBA00012494"/>
    </source>
</evidence>
<dbReference type="AlphaFoldDB" id="A0A518GZ35"/>
<name>A0A518GZ35_9BACT</name>
<dbReference type="InterPro" id="IPR007096">
    <property type="entry name" value="RNA-dir_Rpol_cat_phage"/>
</dbReference>
<accession>A0A518GZ35</accession>
<dbReference type="InterPro" id="IPR011703">
    <property type="entry name" value="ATPase_AAA-3"/>
</dbReference>
<dbReference type="InterPro" id="IPR050764">
    <property type="entry name" value="CbbQ/NirQ/NorQ/GpvN"/>
</dbReference>
<dbReference type="PANTHER" id="PTHR42759:SF1">
    <property type="entry name" value="MAGNESIUM-CHELATASE SUBUNIT CHLD"/>
    <property type="match status" value="1"/>
</dbReference>
<dbReference type="CDD" id="cd00009">
    <property type="entry name" value="AAA"/>
    <property type="match status" value="1"/>
</dbReference>
<comment type="similarity">
    <text evidence="5">Belongs to the MoxR family.</text>
</comment>
<dbReference type="PIRSF" id="PIRSF002849">
    <property type="entry name" value="AAA_ATPase_chaperone_MoxR_prd"/>
    <property type="match status" value="1"/>
</dbReference>
<dbReference type="InterPro" id="IPR027417">
    <property type="entry name" value="P-loop_NTPase"/>
</dbReference>
<sequence>MRWHEVGVPHRDRRVPWPLLDRYPTMSDFSTNDTMEARSEDFRSAYKRVKDEIGKVIVGHDEIVHGVLTCLFVGGHALLEGVPGLGKTLLVRTLSDAVSLDFNRIQFTPDLMPADIIGTNVVMETPDGRRMFEFQRGPIFSQIVLADEINRATPKTQSALLEAMQEKSVTVGGTIHKLKEPFFVLATQNPIEQEGTYPLPEAQLDRFLFKLVVGYSTREELVTILDRTTRGDKPQAEKVIDGEALLRYQALVREVIIAPHVQDYAIRLALASHPEGPHAVDITNRYIRWGTSPRGVQTLVLAAKVRALLDGRYNVSFEDIRRVYLPSLRHRVLLNFEAQAEGVEADEVLLKLLEAVPEKAQEPVAA</sequence>
<keyword evidence="2" id="KW-0547">Nucleotide-binding</keyword>
<reference evidence="7 8" key="1">
    <citation type="submission" date="2019-02" db="EMBL/GenBank/DDBJ databases">
        <title>Deep-cultivation of Planctomycetes and their phenomic and genomic characterization uncovers novel biology.</title>
        <authorList>
            <person name="Wiegand S."/>
            <person name="Jogler M."/>
            <person name="Boedeker C."/>
            <person name="Pinto D."/>
            <person name="Vollmers J."/>
            <person name="Rivas-Marin E."/>
            <person name="Kohn T."/>
            <person name="Peeters S.H."/>
            <person name="Heuer A."/>
            <person name="Rast P."/>
            <person name="Oberbeckmann S."/>
            <person name="Bunk B."/>
            <person name="Jeske O."/>
            <person name="Meyerdierks A."/>
            <person name="Storesund J.E."/>
            <person name="Kallscheuer N."/>
            <person name="Luecker S."/>
            <person name="Lage O.M."/>
            <person name="Pohl T."/>
            <person name="Merkel B.J."/>
            <person name="Hornburger P."/>
            <person name="Mueller R.-W."/>
            <person name="Bruemmer F."/>
            <person name="Labrenz M."/>
            <person name="Spormann A.M."/>
            <person name="Op den Camp H."/>
            <person name="Overmann J."/>
            <person name="Amann R."/>
            <person name="Jetten M.S.M."/>
            <person name="Mascher T."/>
            <person name="Medema M.H."/>
            <person name="Devos D.P."/>
            <person name="Kaster A.-K."/>
            <person name="Ovreas L."/>
            <person name="Rohde M."/>
            <person name="Galperin M.Y."/>
            <person name="Jogler C."/>
        </authorList>
    </citation>
    <scope>NUCLEOTIDE SEQUENCE [LARGE SCALE GENOMIC DNA]</scope>
    <source>
        <strain evidence="7 8">ElP</strain>
    </source>
</reference>
<dbReference type="PROSITE" id="PS50522">
    <property type="entry name" value="RDRP_PHAGE"/>
    <property type="match status" value="1"/>
</dbReference>
<dbReference type="SUPFAM" id="SSF52540">
    <property type="entry name" value="P-loop containing nucleoside triphosphate hydrolases"/>
    <property type="match status" value="1"/>
</dbReference>
<evidence type="ECO:0000259" key="6">
    <source>
        <dbReference type="PROSITE" id="PS50522"/>
    </source>
</evidence>
<keyword evidence="8" id="KW-1185">Reference proteome</keyword>
<gene>
    <name evidence="7" type="ORF">ElP_17350</name>
</gene>
<evidence type="ECO:0000256" key="5">
    <source>
        <dbReference type="ARBA" id="ARBA00061607"/>
    </source>
</evidence>
<dbReference type="Gene3D" id="1.10.8.80">
    <property type="entry name" value="Magnesium chelatase subunit I, C-Terminal domain"/>
    <property type="match status" value="1"/>
</dbReference>
<evidence type="ECO:0000256" key="4">
    <source>
        <dbReference type="ARBA" id="ARBA00022953"/>
    </source>
</evidence>
<keyword evidence="3" id="KW-0067">ATP-binding</keyword>
<dbReference type="GO" id="GO:0019079">
    <property type="term" value="P:viral genome replication"/>
    <property type="evidence" value="ECO:0007669"/>
    <property type="project" value="InterPro"/>
</dbReference>
<dbReference type="EMBL" id="CP036426">
    <property type="protein sequence ID" value="QDV33855.1"/>
    <property type="molecule type" value="Genomic_DNA"/>
</dbReference>
<evidence type="ECO:0000313" key="8">
    <source>
        <dbReference type="Proteomes" id="UP000317835"/>
    </source>
</evidence>
<evidence type="ECO:0000256" key="3">
    <source>
        <dbReference type="ARBA" id="ARBA00022840"/>
    </source>
</evidence>
<dbReference type="EC" id="2.7.7.48" evidence="1"/>